<dbReference type="GO" id="GO:0047372">
    <property type="term" value="F:monoacylglycerol lipase activity"/>
    <property type="evidence" value="ECO:0007669"/>
    <property type="project" value="TreeGrafter"/>
</dbReference>
<dbReference type="PANTHER" id="PTHR43798">
    <property type="entry name" value="MONOACYLGLYCEROL LIPASE"/>
    <property type="match status" value="1"/>
</dbReference>
<dbReference type="InterPro" id="IPR029058">
    <property type="entry name" value="AB_hydrolase_fold"/>
</dbReference>
<comment type="similarity">
    <text evidence="2">Belongs to the AB hydrolase superfamily.</text>
</comment>
<name>A0AAR2M0B9_PYGNA</name>
<evidence type="ECO:0000313" key="11">
    <source>
        <dbReference type="Proteomes" id="UP001501920"/>
    </source>
</evidence>
<dbReference type="Pfam" id="PF00561">
    <property type="entry name" value="Abhydrolase_1"/>
    <property type="match status" value="1"/>
</dbReference>
<proteinExistence type="inferred from homology"/>
<evidence type="ECO:0000256" key="2">
    <source>
        <dbReference type="ARBA" id="ARBA00008645"/>
    </source>
</evidence>
<accession>A0AAR2M0B9</accession>
<reference evidence="10 11" key="1">
    <citation type="submission" date="2020-10" db="EMBL/GenBank/DDBJ databases">
        <title>Pygocentrus nattereri (red-bellied piranha) genome, fPygNat1, primary haplotype.</title>
        <authorList>
            <person name="Myers G."/>
            <person name="Meyer A."/>
            <person name="Karagic N."/>
            <person name="Pippel M."/>
            <person name="Winkler S."/>
            <person name="Tracey A."/>
            <person name="Wood J."/>
            <person name="Formenti G."/>
            <person name="Howe K."/>
            <person name="Fedrigo O."/>
            <person name="Jarvis E.D."/>
        </authorList>
    </citation>
    <scope>NUCLEOTIDE SEQUENCE [LARGE SCALE GENOMIC DNA]</scope>
</reference>
<dbReference type="Gene3D" id="3.40.50.1820">
    <property type="entry name" value="alpha/beta hydrolase"/>
    <property type="match status" value="1"/>
</dbReference>
<protein>
    <recommendedName>
        <fullName evidence="9">AB hydrolase-1 domain-containing protein</fullName>
    </recommendedName>
</protein>
<keyword evidence="11" id="KW-1185">Reference proteome</keyword>
<dbReference type="GO" id="GO:0046464">
    <property type="term" value="P:acylglycerol catabolic process"/>
    <property type="evidence" value="ECO:0007669"/>
    <property type="project" value="TreeGrafter"/>
</dbReference>
<feature type="domain" description="AB hydrolase-1" evidence="9">
    <location>
        <begin position="122"/>
        <end position="371"/>
    </location>
</feature>
<evidence type="ECO:0000256" key="5">
    <source>
        <dbReference type="ARBA" id="ARBA00022824"/>
    </source>
</evidence>
<dbReference type="AlphaFoldDB" id="A0AAR2M0B9"/>
<organism evidence="10 11">
    <name type="scientific">Pygocentrus nattereri</name>
    <name type="common">Red-bellied piranha</name>
    <dbReference type="NCBI Taxonomy" id="42514"/>
    <lineage>
        <taxon>Eukaryota</taxon>
        <taxon>Metazoa</taxon>
        <taxon>Chordata</taxon>
        <taxon>Craniata</taxon>
        <taxon>Vertebrata</taxon>
        <taxon>Euteleostomi</taxon>
        <taxon>Actinopterygii</taxon>
        <taxon>Neopterygii</taxon>
        <taxon>Teleostei</taxon>
        <taxon>Ostariophysi</taxon>
        <taxon>Characiformes</taxon>
        <taxon>Characoidei</taxon>
        <taxon>Pygocentrus</taxon>
    </lineage>
</organism>
<gene>
    <name evidence="10" type="primary">MEST</name>
</gene>
<dbReference type="SUPFAM" id="SSF53474">
    <property type="entry name" value="alpha/beta-Hydrolases"/>
    <property type="match status" value="1"/>
</dbReference>
<evidence type="ECO:0000256" key="7">
    <source>
        <dbReference type="ARBA" id="ARBA00023136"/>
    </source>
</evidence>
<reference evidence="10" key="3">
    <citation type="submission" date="2025-09" db="UniProtKB">
        <authorList>
            <consortium name="Ensembl"/>
        </authorList>
    </citation>
    <scope>IDENTIFICATION</scope>
</reference>
<keyword evidence="6" id="KW-1133">Transmembrane helix</keyword>
<dbReference type="Ensembl" id="ENSPNAT00000077359.1">
    <property type="protein sequence ID" value="ENSPNAP00000080362.1"/>
    <property type="gene ID" value="ENSPNAG00000000788.2"/>
</dbReference>
<reference evidence="10" key="2">
    <citation type="submission" date="2025-08" db="UniProtKB">
        <authorList>
            <consortium name="Ensembl"/>
        </authorList>
    </citation>
    <scope>IDENTIFICATION</scope>
</reference>
<evidence type="ECO:0000256" key="1">
    <source>
        <dbReference type="ARBA" id="ARBA00004477"/>
    </source>
</evidence>
<evidence type="ECO:0000259" key="9">
    <source>
        <dbReference type="Pfam" id="PF00561"/>
    </source>
</evidence>
<sequence length="386" mass="44260">MGQFPLKYCFFYSSLVFCLFVTWPCPEVRWQVSSRSYRCAVTLCRASLQGGLEGGMTMMIGREWWLHVALLCVPLLAVYLHIPQPQLSPALHTWRSSGRFFSFRGNNIFYKDSFGAVGSSDVVVLLHGFPTSGYDWHKVWEPLNQRFNRVIALDFLGFGFSDKPRPHQYSIFEQASAVEALITHLGLADQKVNLLSHDYGDTVALELLYRSDHNRTGHLAINSLCLSNGGIFPETHYPRLMQKILKNSGFISPLLTRLITFHLFSRGIGDVFGPYTQPTEAEYWDMWTGVRFNDGNLVMDSILQYINQRLKHRDRWVGALTSTSTPLHMIYGPLDPVNPHPQFIHLYQKLVRRSTVSILDEHISHYPQLEDPTGFMNAYLNFINSF</sequence>
<evidence type="ECO:0000256" key="6">
    <source>
        <dbReference type="ARBA" id="ARBA00022989"/>
    </source>
</evidence>
<dbReference type="InterPro" id="IPR000639">
    <property type="entry name" value="Epox_hydrolase-like"/>
</dbReference>
<evidence type="ECO:0000256" key="8">
    <source>
        <dbReference type="SAM" id="SignalP"/>
    </source>
</evidence>
<keyword evidence="7" id="KW-0472">Membrane</keyword>
<dbReference type="PRINTS" id="PR00412">
    <property type="entry name" value="EPOXHYDRLASE"/>
</dbReference>
<evidence type="ECO:0000256" key="4">
    <source>
        <dbReference type="ARBA" id="ARBA00022801"/>
    </source>
</evidence>
<dbReference type="GeneTree" id="ENSGT00510000047602"/>
<feature type="signal peptide" evidence="8">
    <location>
        <begin position="1"/>
        <end position="30"/>
    </location>
</feature>
<dbReference type="FunFam" id="3.40.50.1820:FF:000041">
    <property type="entry name" value="Mesoderm-specific transcript homolog protein"/>
    <property type="match status" value="1"/>
</dbReference>
<evidence type="ECO:0000256" key="3">
    <source>
        <dbReference type="ARBA" id="ARBA00022692"/>
    </source>
</evidence>
<dbReference type="GO" id="GO:0005789">
    <property type="term" value="C:endoplasmic reticulum membrane"/>
    <property type="evidence" value="ECO:0007669"/>
    <property type="project" value="UniProtKB-SubCell"/>
</dbReference>
<feature type="chain" id="PRO_5043613779" description="AB hydrolase-1 domain-containing protein" evidence="8">
    <location>
        <begin position="31"/>
        <end position="386"/>
    </location>
</feature>
<comment type="subcellular location">
    <subcellularLocation>
        <location evidence="1">Endoplasmic reticulum membrane</location>
        <topology evidence="1">Multi-pass membrane protein</topology>
    </subcellularLocation>
</comment>
<dbReference type="Proteomes" id="UP001501920">
    <property type="component" value="Chromosome 1"/>
</dbReference>
<keyword evidence="8" id="KW-0732">Signal</keyword>
<dbReference type="InterPro" id="IPR000073">
    <property type="entry name" value="AB_hydrolase_1"/>
</dbReference>
<keyword evidence="4" id="KW-0378">Hydrolase</keyword>
<keyword evidence="5" id="KW-0256">Endoplasmic reticulum</keyword>
<evidence type="ECO:0000313" key="10">
    <source>
        <dbReference type="Ensembl" id="ENSPNAP00000080362.1"/>
    </source>
</evidence>
<dbReference type="InterPro" id="IPR050266">
    <property type="entry name" value="AB_hydrolase_sf"/>
</dbReference>
<dbReference type="PANTHER" id="PTHR43798:SF33">
    <property type="entry name" value="HYDROLASE, PUTATIVE (AFU_ORTHOLOGUE AFUA_2G14860)-RELATED"/>
    <property type="match status" value="1"/>
</dbReference>
<keyword evidence="3" id="KW-0812">Transmembrane</keyword>